<keyword evidence="1" id="KW-1133">Transmembrane helix</keyword>
<keyword evidence="4" id="KW-1185">Reference proteome</keyword>
<dbReference type="Pfam" id="PF10110">
    <property type="entry name" value="GPDPase_memb"/>
    <property type="match status" value="1"/>
</dbReference>
<evidence type="ECO:0000313" key="4">
    <source>
        <dbReference type="Proteomes" id="UP000665020"/>
    </source>
</evidence>
<dbReference type="AlphaFoldDB" id="A0A8A7KFP1"/>
<keyword evidence="1" id="KW-0812">Transmembrane</keyword>
<accession>A0A8A7KFP1</accession>
<proteinExistence type="predicted"/>
<feature type="transmembrane region" description="Helical" evidence="1">
    <location>
        <begin position="213"/>
        <end position="231"/>
    </location>
</feature>
<evidence type="ECO:0000313" key="3">
    <source>
        <dbReference type="EMBL" id="QTL98319.1"/>
    </source>
</evidence>
<dbReference type="InterPro" id="IPR018476">
    <property type="entry name" value="GlyceroP-diester-Pdiesterase_M"/>
</dbReference>
<name>A0A8A7KFP1_9FIRM</name>
<feature type="domain" description="Glycerophosphoryl diester phosphodiesterase membrane" evidence="2">
    <location>
        <begin position="161"/>
        <end position="303"/>
    </location>
</feature>
<feature type="transmembrane region" description="Helical" evidence="1">
    <location>
        <begin position="163"/>
        <end position="192"/>
    </location>
</feature>
<feature type="transmembrane region" description="Helical" evidence="1">
    <location>
        <begin position="55"/>
        <end position="86"/>
    </location>
</feature>
<gene>
    <name evidence="3" type="ORF">GM661_10180</name>
</gene>
<feature type="transmembrane region" description="Helical" evidence="1">
    <location>
        <begin position="274"/>
        <end position="294"/>
    </location>
</feature>
<sequence length="327" mass="37422">MGVMGRAEIFDKSFDILRKYIKTIVLYILAFSVIVFVGMIVFIFLGAIIGVNLSIAFLSAGFMTNVFLISIVTLYILFIIGFGLCFQVGIIKIASQEFLNESIYADQAIKSSIKSIFKVIRVIIAAMLLFLPIIAVLAIVIYILSPKIEQIVLLGFQGQIPLIIFLMIFLFVAMMLVLGYITILSFALHVAIIEKKGGFSSIKKSYQLVKKNFWKVFGCIILFMLSIYAIYISLQSFLALILGLVYLIMKILNMQLDYMTFMAQIYSFTRWPFFMVNWLVISPLLTIMMTNLYFNQRFKKEGFDLVLRLEKLVDKKERKQLSDSLQT</sequence>
<evidence type="ECO:0000256" key="1">
    <source>
        <dbReference type="SAM" id="Phobius"/>
    </source>
</evidence>
<protein>
    <recommendedName>
        <fullName evidence="2">Glycerophosphoryl diester phosphodiesterase membrane domain-containing protein</fullName>
    </recommendedName>
</protein>
<dbReference type="Proteomes" id="UP000665020">
    <property type="component" value="Chromosome"/>
</dbReference>
<dbReference type="EMBL" id="CP046640">
    <property type="protein sequence ID" value="QTL98319.1"/>
    <property type="molecule type" value="Genomic_DNA"/>
</dbReference>
<keyword evidence="1" id="KW-0472">Membrane</keyword>
<reference evidence="3" key="1">
    <citation type="submission" date="2019-12" db="EMBL/GenBank/DDBJ databases">
        <authorList>
            <person name="zhang j."/>
            <person name="sun C.M."/>
        </authorList>
    </citation>
    <scope>NUCLEOTIDE SEQUENCE</scope>
    <source>
        <strain evidence="3">NS-1</strain>
    </source>
</reference>
<dbReference type="RefSeq" id="WP_230866760.1">
    <property type="nucleotide sequence ID" value="NZ_CP046640.1"/>
</dbReference>
<feature type="transmembrane region" description="Helical" evidence="1">
    <location>
        <begin position="119"/>
        <end position="143"/>
    </location>
</feature>
<feature type="transmembrane region" description="Helical" evidence="1">
    <location>
        <begin position="237"/>
        <end position="253"/>
    </location>
</feature>
<organism evidence="3 4">
    <name type="scientific">Iocasia fonsfrigidae</name>
    <dbReference type="NCBI Taxonomy" id="2682810"/>
    <lineage>
        <taxon>Bacteria</taxon>
        <taxon>Bacillati</taxon>
        <taxon>Bacillota</taxon>
        <taxon>Clostridia</taxon>
        <taxon>Halanaerobiales</taxon>
        <taxon>Halanaerobiaceae</taxon>
        <taxon>Iocasia</taxon>
    </lineage>
</organism>
<dbReference type="KEGG" id="ifn:GM661_10180"/>
<feature type="transmembrane region" description="Helical" evidence="1">
    <location>
        <begin position="24"/>
        <end position="49"/>
    </location>
</feature>
<evidence type="ECO:0000259" key="2">
    <source>
        <dbReference type="Pfam" id="PF10110"/>
    </source>
</evidence>